<reference evidence="3 4" key="1">
    <citation type="journal article" date="2023" name="Virus Evol.">
        <title>Computational host range prediction-The good, the bad, and the ugly.</title>
        <authorList>
            <person name="Howell A.A."/>
            <person name="Versoza C.J."/>
            <person name="Pfeifer S.P."/>
        </authorList>
    </citation>
    <scope>NUCLEOTIDE SEQUENCE [LARGE SCALE GENOMIC DNA]</scope>
    <source>
        <strain evidence="3 4">1610/1b</strain>
    </source>
</reference>
<evidence type="ECO:0000256" key="2">
    <source>
        <dbReference type="SAM" id="Phobius"/>
    </source>
</evidence>
<dbReference type="Proteomes" id="UP001479933">
    <property type="component" value="Chromosome"/>
</dbReference>
<evidence type="ECO:0000256" key="1">
    <source>
        <dbReference type="SAM" id="MobiDB-lite"/>
    </source>
</evidence>
<keyword evidence="2" id="KW-0812">Transmembrane</keyword>
<evidence type="ECO:0000313" key="4">
    <source>
        <dbReference type="Proteomes" id="UP001479933"/>
    </source>
</evidence>
<feature type="transmembrane region" description="Helical" evidence="2">
    <location>
        <begin position="234"/>
        <end position="253"/>
    </location>
</feature>
<feature type="region of interest" description="Disordered" evidence="1">
    <location>
        <begin position="385"/>
        <end position="412"/>
    </location>
</feature>
<keyword evidence="2" id="KW-1133">Transmembrane helix</keyword>
<feature type="transmembrane region" description="Helical" evidence="2">
    <location>
        <begin position="44"/>
        <end position="63"/>
    </location>
</feature>
<keyword evidence="4" id="KW-1185">Reference proteome</keyword>
<keyword evidence="2" id="KW-0472">Membrane</keyword>
<dbReference type="InterPro" id="IPR014550">
    <property type="entry name" value="UCP028704_OpgC"/>
</dbReference>
<name>A0ABZ2U1E4_9ACTN</name>
<feature type="transmembrane region" description="Helical" evidence="2">
    <location>
        <begin position="314"/>
        <end position="330"/>
    </location>
</feature>
<accession>A0ABZ2U1E4</accession>
<feature type="transmembrane region" description="Helical" evidence="2">
    <location>
        <begin position="84"/>
        <end position="105"/>
    </location>
</feature>
<feature type="transmembrane region" description="Helical" evidence="2">
    <location>
        <begin position="336"/>
        <end position="354"/>
    </location>
</feature>
<evidence type="ECO:0000313" key="3">
    <source>
        <dbReference type="EMBL" id="WYY07488.1"/>
    </source>
</evidence>
<protein>
    <submittedName>
        <fullName evidence="3">OpgC domain-containing protein</fullName>
    </submittedName>
</protein>
<dbReference type="PANTHER" id="PTHR38592:SF3">
    <property type="entry name" value="BLL4819 PROTEIN"/>
    <property type="match status" value="1"/>
</dbReference>
<dbReference type="Pfam" id="PF10129">
    <property type="entry name" value="OpgC_C"/>
    <property type="match status" value="1"/>
</dbReference>
<proteinExistence type="predicted"/>
<feature type="transmembrane region" description="Helical" evidence="2">
    <location>
        <begin position="165"/>
        <end position="184"/>
    </location>
</feature>
<gene>
    <name evidence="3" type="primary">opgC</name>
    <name evidence="3" type="ORF">RVF87_21295</name>
</gene>
<organism evidence="3 4">
    <name type="scientific">Gordonia hydrophobica</name>
    <dbReference type="NCBI Taxonomy" id="40516"/>
    <lineage>
        <taxon>Bacteria</taxon>
        <taxon>Bacillati</taxon>
        <taxon>Actinomycetota</taxon>
        <taxon>Actinomycetes</taxon>
        <taxon>Mycobacteriales</taxon>
        <taxon>Gordoniaceae</taxon>
        <taxon>Gordonia</taxon>
    </lineage>
</organism>
<dbReference type="PANTHER" id="PTHR38592">
    <property type="entry name" value="BLL4819 PROTEIN"/>
    <property type="match status" value="1"/>
</dbReference>
<dbReference type="EMBL" id="CP136137">
    <property type="protein sequence ID" value="WYY07488.1"/>
    <property type="molecule type" value="Genomic_DNA"/>
</dbReference>
<feature type="transmembrane region" description="Helical" evidence="2">
    <location>
        <begin position="20"/>
        <end position="38"/>
    </location>
</feature>
<dbReference type="RefSeq" id="WP_084247519.1">
    <property type="nucleotide sequence ID" value="NZ_CP136137.1"/>
</dbReference>
<feature type="transmembrane region" description="Helical" evidence="2">
    <location>
        <begin position="273"/>
        <end position="293"/>
    </location>
</feature>
<feature type="transmembrane region" description="Helical" evidence="2">
    <location>
        <begin position="204"/>
        <end position="222"/>
    </location>
</feature>
<feature type="transmembrane region" description="Helical" evidence="2">
    <location>
        <begin position="140"/>
        <end position="158"/>
    </location>
</feature>
<feature type="compositionally biased region" description="Basic and acidic residues" evidence="1">
    <location>
        <begin position="386"/>
        <end position="400"/>
    </location>
</feature>
<sequence length="412" mass="45295">MRRRSHSGRDRAIDATRGLAIWSMISLHFAAGTVVAAPTHAFPYVDGMSAFVLLSGLVLGIVYQRWVTAHGLTYALRRLVRRVATLYACQLFLSLVAVAAAQAIAPRTFRRLAHLPPDADPATQLEWAATLRYLPSGGNILALYLLLMAAALAVVPLLAKRLWPVVLGGSLALFAATMIWPTGPHGTSALTITAFPGGPPVQNWAAWQVLFIPAIVIGWRWDAWRVPERIDRRLGLIIAITIVVGLTVDDALMSDDLRPHLVLLIDKVDLGPARALLSFLVVTCVYGTFRAALRWMRRDLLRPLVVTGARSLDSYVVQAVCLLAIPILVVDRPWKPSLAIVIALAVFAACWVWAELRTRWGVDKLHRAPMLLAASVKNAWAARQARNGERETSERQREGGEQAGQEASRLHR</sequence>